<gene>
    <name evidence="2" type="ORF">P8C59_008989</name>
</gene>
<name>A0AAD9ICJ9_9PEZI</name>
<feature type="compositionally biased region" description="Basic and acidic residues" evidence="1">
    <location>
        <begin position="152"/>
        <end position="161"/>
    </location>
</feature>
<accession>A0AAD9ICJ9</accession>
<dbReference type="InterPro" id="IPR019410">
    <property type="entry name" value="Methyltransf_16"/>
</dbReference>
<evidence type="ECO:0000313" key="2">
    <source>
        <dbReference type="EMBL" id="KAK2074815.1"/>
    </source>
</evidence>
<dbReference type="SUPFAM" id="SSF53335">
    <property type="entry name" value="S-adenosyl-L-methionine-dependent methyltransferases"/>
    <property type="match status" value="1"/>
</dbReference>
<dbReference type="GO" id="GO:0008757">
    <property type="term" value="F:S-adenosylmethionine-dependent methyltransferase activity"/>
    <property type="evidence" value="ECO:0007669"/>
    <property type="project" value="UniProtKB-ARBA"/>
</dbReference>
<dbReference type="PANTHER" id="PTHR14614:SF147">
    <property type="entry name" value="S-ADENOSYLMETHIONINE-DEPENDENT METHYLTRANSFERASE OF THE SEVEN BETA-STRAND FAMILY"/>
    <property type="match status" value="1"/>
</dbReference>
<dbReference type="EMBL" id="JAQQPM010000008">
    <property type="protein sequence ID" value="KAK2074815.1"/>
    <property type="molecule type" value="Genomic_DNA"/>
</dbReference>
<reference evidence="2" key="1">
    <citation type="journal article" date="2023" name="Mol. Plant Microbe Interact.">
        <title>Elucidating the Obligate Nature and Biological Capacity of an Invasive Fungal Corn Pathogen.</title>
        <authorList>
            <person name="MacCready J.S."/>
            <person name="Roggenkamp E.M."/>
            <person name="Gdanetz K."/>
            <person name="Chilvers M.I."/>
        </authorList>
    </citation>
    <scope>NUCLEOTIDE SEQUENCE</scope>
    <source>
        <strain evidence="2">PM02</strain>
    </source>
</reference>
<dbReference type="Gene3D" id="3.40.50.150">
    <property type="entry name" value="Vaccinia Virus protein VP39"/>
    <property type="match status" value="1"/>
</dbReference>
<dbReference type="Proteomes" id="UP001217918">
    <property type="component" value="Unassembled WGS sequence"/>
</dbReference>
<dbReference type="InterPro" id="IPR029063">
    <property type="entry name" value="SAM-dependent_MTases_sf"/>
</dbReference>
<protein>
    <submittedName>
        <fullName evidence="2">Uncharacterized protein</fullName>
    </submittedName>
</protein>
<evidence type="ECO:0000313" key="3">
    <source>
        <dbReference type="Proteomes" id="UP001217918"/>
    </source>
</evidence>
<dbReference type="Pfam" id="PF10294">
    <property type="entry name" value="Methyltransf_16"/>
    <property type="match status" value="1"/>
</dbReference>
<proteinExistence type="predicted"/>
<dbReference type="PANTHER" id="PTHR14614">
    <property type="entry name" value="HEPATOCELLULAR CARCINOMA-ASSOCIATED ANTIGEN"/>
    <property type="match status" value="1"/>
</dbReference>
<sequence length="489" mass="53057">MADHDTERKAEHDLQAAIYLNEGDKTESFDTPTPQERLSHSVRFAGMKNVPIQMATHKLRIDRNEREVKAVQVETNDLRDVVYSMTDRIDRMLNMMDNHITAALKNLQTLYCPLPKLADFQLNIGLNSQPWQNHGLPPALPLTSLDSGYGSEADHDNHHGDGAPLRTPTNADRLDALRADPYERAFATRWLTGFVARAEAAELADADDDARQALVDEACTVLAALSDEVVPGSDDEGWIERSFTFTVCREARAPGPAGDVPATRLGVVLHDGPAHAGSDHTDVGLQTWGASVVLAEMLCADPARFGLLGAERGPRVVELGAGTGLLSLAVAALLARLRAAAPATIVATDFHPAVLANLRRNLAANRAPHVRACRLDWAAPALEPPLDVPADLLVAADVVYAPEHAVWLRDCAARMLAPDGVFWLMASVRPNGRFGGLSGAVRAVFAQDDGLRGDDGRRLRVVAMDKVDKRKGVGRADESGYELFKITWQ</sequence>
<feature type="region of interest" description="Disordered" evidence="1">
    <location>
        <begin position="146"/>
        <end position="169"/>
    </location>
</feature>
<comment type="caution">
    <text evidence="2">The sequence shown here is derived from an EMBL/GenBank/DDBJ whole genome shotgun (WGS) entry which is preliminary data.</text>
</comment>
<dbReference type="CDD" id="cd02440">
    <property type="entry name" value="AdoMet_MTases"/>
    <property type="match status" value="1"/>
</dbReference>
<evidence type="ECO:0000256" key="1">
    <source>
        <dbReference type="SAM" id="MobiDB-lite"/>
    </source>
</evidence>
<keyword evidence="3" id="KW-1185">Reference proteome</keyword>
<dbReference type="AlphaFoldDB" id="A0AAD9ICJ9"/>
<organism evidence="2 3">
    <name type="scientific">Phyllachora maydis</name>
    <dbReference type="NCBI Taxonomy" id="1825666"/>
    <lineage>
        <taxon>Eukaryota</taxon>
        <taxon>Fungi</taxon>
        <taxon>Dikarya</taxon>
        <taxon>Ascomycota</taxon>
        <taxon>Pezizomycotina</taxon>
        <taxon>Sordariomycetes</taxon>
        <taxon>Sordariomycetidae</taxon>
        <taxon>Phyllachorales</taxon>
        <taxon>Phyllachoraceae</taxon>
        <taxon>Phyllachora</taxon>
    </lineage>
</organism>